<protein>
    <submittedName>
        <fullName evidence="1">Uncharacterized protein</fullName>
    </submittedName>
</protein>
<reference evidence="1" key="1">
    <citation type="submission" date="2020-06" db="EMBL/GenBank/DDBJ databases">
        <authorList>
            <person name="Li T."/>
            <person name="Hu X."/>
            <person name="Zhang T."/>
            <person name="Song X."/>
            <person name="Zhang H."/>
            <person name="Dai N."/>
            <person name="Sheng W."/>
            <person name="Hou X."/>
            <person name="Wei L."/>
        </authorList>
    </citation>
    <scope>NUCLEOTIDE SEQUENCE</scope>
    <source>
        <strain evidence="1">KEN1</strain>
        <tissue evidence="1">Leaf</tissue>
    </source>
</reference>
<dbReference type="AlphaFoldDB" id="A0AAW2VD46"/>
<organism evidence="1">
    <name type="scientific">Sesamum latifolium</name>
    <dbReference type="NCBI Taxonomy" id="2727402"/>
    <lineage>
        <taxon>Eukaryota</taxon>
        <taxon>Viridiplantae</taxon>
        <taxon>Streptophyta</taxon>
        <taxon>Embryophyta</taxon>
        <taxon>Tracheophyta</taxon>
        <taxon>Spermatophyta</taxon>
        <taxon>Magnoliopsida</taxon>
        <taxon>eudicotyledons</taxon>
        <taxon>Gunneridae</taxon>
        <taxon>Pentapetalae</taxon>
        <taxon>asterids</taxon>
        <taxon>lamiids</taxon>
        <taxon>Lamiales</taxon>
        <taxon>Pedaliaceae</taxon>
        <taxon>Sesamum</taxon>
    </lineage>
</organism>
<dbReference type="EMBL" id="JACGWN010000010">
    <property type="protein sequence ID" value="KAL0427038.1"/>
    <property type="molecule type" value="Genomic_DNA"/>
</dbReference>
<gene>
    <name evidence="1" type="ORF">Slati_2878600</name>
</gene>
<evidence type="ECO:0000313" key="1">
    <source>
        <dbReference type="EMBL" id="KAL0427038.1"/>
    </source>
</evidence>
<accession>A0AAW2VD46</accession>
<comment type="caution">
    <text evidence="1">The sequence shown here is derived from an EMBL/GenBank/DDBJ whole genome shotgun (WGS) entry which is preliminary data.</text>
</comment>
<name>A0AAW2VD46_9LAMI</name>
<proteinExistence type="predicted"/>
<reference evidence="1" key="2">
    <citation type="journal article" date="2024" name="Plant">
        <title>Genomic evolution and insights into agronomic trait innovations of Sesamum species.</title>
        <authorList>
            <person name="Miao H."/>
            <person name="Wang L."/>
            <person name="Qu L."/>
            <person name="Liu H."/>
            <person name="Sun Y."/>
            <person name="Le M."/>
            <person name="Wang Q."/>
            <person name="Wei S."/>
            <person name="Zheng Y."/>
            <person name="Lin W."/>
            <person name="Duan Y."/>
            <person name="Cao H."/>
            <person name="Xiong S."/>
            <person name="Wang X."/>
            <person name="Wei L."/>
            <person name="Li C."/>
            <person name="Ma Q."/>
            <person name="Ju M."/>
            <person name="Zhao R."/>
            <person name="Li G."/>
            <person name="Mu C."/>
            <person name="Tian Q."/>
            <person name="Mei H."/>
            <person name="Zhang T."/>
            <person name="Gao T."/>
            <person name="Zhang H."/>
        </authorList>
    </citation>
    <scope>NUCLEOTIDE SEQUENCE</scope>
    <source>
        <strain evidence="1">KEN1</strain>
    </source>
</reference>
<sequence length="100" mass="11280">MYRHNTSESIELGAYLSDLPLRTSLHLNATHFDHSFPELKIKPKTKQPSYISGIFINNPTCGGVAPKPLVRLKNAIPISHILEEAYVELQRLSCRDQPPD</sequence>